<evidence type="ECO:0000259" key="4">
    <source>
        <dbReference type="Pfam" id="PF21788"/>
    </source>
</evidence>
<accession>A0A5N5TL19</accession>
<feature type="domain" description="THAP9-like helix-turn-helix" evidence="2">
    <location>
        <begin position="419"/>
        <end position="468"/>
    </location>
</feature>
<dbReference type="EMBL" id="SEYY01000605">
    <property type="protein sequence ID" value="KAB7506860.1"/>
    <property type="molecule type" value="Genomic_DNA"/>
</dbReference>
<keyword evidence="6" id="KW-1185">Reference proteome</keyword>
<feature type="compositionally biased region" description="Low complexity" evidence="1">
    <location>
        <begin position="133"/>
        <end position="160"/>
    </location>
</feature>
<dbReference type="InterPro" id="IPR021896">
    <property type="entry name" value="THAP9-like_HTH"/>
</dbReference>
<protein>
    <submittedName>
        <fullName evidence="5">Transposable element P transposase</fullName>
    </submittedName>
</protein>
<dbReference type="AlphaFoldDB" id="A0A5N5TL19"/>
<dbReference type="Pfam" id="PF12017">
    <property type="entry name" value="Tnp_P_element"/>
    <property type="match status" value="1"/>
</dbReference>
<organism evidence="5 6">
    <name type="scientific">Armadillidium nasatum</name>
    <dbReference type="NCBI Taxonomy" id="96803"/>
    <lineage>
        <taxon>Eukaryota</taxon>
        <taxon>Metazoa</taxon>
        <taxon>Ecdysozoa</taxon>
        <taxon>Arthropoda</taxon>
        <taxon>Crustacea</taxon>
        <taxon>Multicrustacea</taxon>
        <taxon>Malacostraca</taxon>
        <taxon>Eumalacostraca</taxon>
        <taxon>Peracarida</taxon>
        <taxon>Isopoda</taxon>
        <taxon>Oniscidea</taxon>
        <taxon>Crinocheta</taxon>
        <taxon>Armadillidiidae</taxon>
        <taxon>Armadillidium</taxon>
    </lineage>
</organism>
<dbReference type="InterPro" id="IPR048365">
    <property type="entry name" value="TNP-like_RNaseH_N"/>
</dbReference>
<reference evidence="5 6" key="1">
    <citation type="journal article" date="2019" name="PLoS Biol.">
        <title>Sex chromosomes control vertical transmission of feminizing Wolbachia symbionts in an isopod.</title>
        <authorList>
            <person name="Becking T."/>
            <person name="Chebbi M.A."/>
            <person name="Giraud I."/>
            <person name="Moumen B."/>
            <person name="Laverre T."/>
            <person name="Caubet Y."/>
            <person name="Peccoud J."/>
            <person name="Gilbert C."/>
            <person name="Cordaux R."/>
        </authorList>
    </citation>
    <scope>NUCLEOTIDE SEQUENCE [LARGE SCALE GENOMIC DNA]</scope>
    <source>
        <strain evidence="5">ANa2</strain>
        <tissue evidence="5">Whole body excluding digestive tract and cuticle</tissue>
    </source>
</reference>
<evidence type="ECO:0000313" key="5">
    <source>
        <dbReference type="EMBL" id="KAB7506860.1"/>
    </source>
</evidence>
<sequence length="870" mass="98799">MEKYGLQFEDSQPMFVCKNCLSKIIVKWKQGNAKSSYSSENVHNTSSYNNNNSNNFIMAKRKFTQEDIESALDVNSSDSEYEDDVEYDVMYDSENDEDYIAACSSSSDEDDEFDAIASTSTRRGRLPSQRMRTSTPSPVSPSAPSTSDSTSASAAPPAVRMQRRRRVRSEEYISSIVDFNVSTLKTRSDFRWHCRPQSTTSTRVSARNIMFDITPGPAQQARTADNPEKSFRLLFEDKIISEIVEWTNQKIQIESQKYSHQSTTISQTSAAEPAPTRDCNKPVMGECTSSCSFISTPEKSIENVSVQCSSPTRNALVECTLTKNAESQYSPQVKDSANQCKILTSSIGVQCEIDTHNTLNKILLRKVVRKKSWHIRYLKQRNKMLKAKIGRKNIKPIKTSGEMFNFCSKNLPIVTTELFKSQLIKEFDAKHKWTEELKNVCLSVYLKSPKAYKVLKQALKLPSVDTLIQFLKTASVTPGFEHQLNDNLKNAVEDLSEFDRCVVLLMDEINLHKNLRFNGEYIVGLEDFGYDKRTSLPASSALCFMVRSMSGNWMQLIGYAFSHGPIKLKNLKFLFEKCLLKLNEIGLKVMCITTNQGNNFASLFKTLGVTKCKPYFHLKISDVNYKYIVIPDVPHLLKSTRNAIFNNSISTPEGTVKWQYIEEAYNLKNNLPYIPKVSEVHVKLPSLGGKMKVKLAAQILSRSVSEALQTMRMEGLSDENSFATEQFCLKINNLFDILNSSPSQKGTTPFHQKLQAGSKGWEYISDIKSWIECWEIFRPRDSQGQCKVTSRFRFVNGWIQAINGVTELLKELKNFNFHYIYTRRLCLDPLENCFGDIRGGGGGWSDDDPTCSQFEARFQRIAVNFLLQIA</sequence>
<feature type="compositionally biased region" description="Polar residues" evidence="1">
    <location>
        <begin position="258"/>
        <end position="270"/>
    </location>
</feature>
<evidence type="ECO:0000259" key="2">
    <source>
        <dbReference type="Pfam" id="PF12017"/>
    </source>
</evidence>
<evidence type="ECO:0000256" key="1">
    <source>
        <dbReference type="SAM" id="MobiDB-lite"/>
    </source>
</evidence>
<feature type="domain" description="Transposable element P transposase-like RNase H" evidence="3">
    <location>
        <begin position="477"/>
        <end position="608"/>
    </location>
</feature>
<dbReference type="Pfam" id="PF21787">
    <property type="entry name" value="TNP-like_RNaseH_N"/>
    <property type="match status" value="1"/>
</dbReference>
<evidence type="ECO:0000313" key="6">
    <source>
        <dbReference type="Proteomes" id="UP000326759"/>
    </source>
</evidence>
<evidence type="ECO:0000259" key="3">
    <source>
        <dbReference type="Pfam" id="PF21787"/>
    </source>
</evidence>
<feature type="region of interest" description="Disordered" evidence="1">
    <location>
        <begin position="258"/>
        <end position="277"/>
    </location>
</feature>
<proteinExistence type="predicted"/>
<dbReference type="InterPro" id="IPR048366">
    <property type="entry name" value="TNP-like_GBD"/>
</dbReference>
<feature type="region of interest" description="Disordered" evidence="1">
    <location>
        <begin position="103"/>
        <end position="167"/>
    </location>
</feature>
<gene>
    <name evidence="5" type="primary">T_2</name>
    <name evidence="5" type="ORF">Anas_05211</name>
</gene>
<dbReference type="Proteomes" id="UP000326759">
    <property type="component" value="Unassembled WGS sequence"/>
</dbReference>
<feature type="domain" description="Transposable element P transposase-like GTP-binding insertion" evidence="4">
    <location>
        <begin position="635"/>
        <end position="741"/>
    </location>
</feature>
<comment type="caution">
    <text evidence="5">The sequence shown here is derived from an EMBL/GenBank/DDBJ whole genome shotgun (WGS) entry which is preliminary data.</text>
</comment>
<dbReference type="Pfam" id="PF21788">
    <property type="entry name" value="TNP-like_GBD"/>
    <property type="match status" value="1"/>
</dbReference>
<dbReference type="OrthoDB" id="6371942at2759"/>
<name>A0A5N5TL19_9CRUS</name>